<comment type="caution">
    <text evidence="2">The sequence shown here is derived from an EMBL/GenBank/DDBJ whole genome shotgun (WGS) entry which is preliminary data.</text>
</comment>
<name>A0A2A2LR48_9BILA</name>
<gene>
    <name evidence="2" type="ORF">WR25_11796</name>
</gene>
<protein>
    <submittedName>
        <fullName evidence="2">Uncharacterized protein</fullName>
    </submittedName>
</protein>
<keyword evidence="3" id="KW-1185">Reference proteome</keyword>
<feature type="region of interest" description="Disordered" evidence="1">
    <location>
        <begin position="1"/>
        <end position="89"/>
    </location>
</feature>
<reference evidence="2 3" key="1">
    <citation type="journal article" date="2017" name="Curr. Biol.">
        <title>Genome architecture and evolution of a unichromosomal asexual nematode.</title>
        <authorList>
            <person name="Fradin H."/>
            <person name="Zegar C."/>
            <person name="Gutwein M."/>
            <person name="Lucas J."/>
            <person name="Kovtun M."/>
            <person name="Corcoran D."/>
            <person name="Baugh L.R."/>
            <person name="Kiontke K."/>
            <person name="Gunsalus K."/>
            <person name="Fitch D.H."/>
            <person name="Piano F."/>
        </authorList>
    </citation>
    <scope>NUCLEOTIDE SEQUENCE [LARGE SCALE GENOMIC DNA]</scope>
    <source>
        <strain evidence="2">PF1309</strain>
    </source>
</reference>
<dbReference type="OrthoDB" id="5841841at2759"/>
<dbReference type="EMBL" id="LIAE01006499">
    <property type="protein sequence ID" value="PAV88726.1"/>
    <property type="molecule type" value="Genomic_DNA"/>
</dbReference>
<evidence type="ECO:0000313" key="3">
    <source>
        <dbReference type="Proteomes" id="UP000218231"/>
    </source>
</evidence>
<dbReference type="Proteomes" id="UP000218231">
    <property type="component" value="Unassembled WGS sequence"/>
</dbReference>
<evidence type="ECO:0000313" key="2">
    <source>
        <dbReference type="EMBL" id="PAV88726.1"/>
    </source>
</evidence>
<sequence>MRSSCSLSMLHNPQYSNTVRGSKSSDNLHRITTASNGNGTLEAQPHRLSQTKSNGSASERGTNSPRKSSIFTLRRSRNKEKKRAQIERHKLQNLKQVQIDDDLPYYHNFVDYDPPSTMSKLSDPMTQSWHSQANGRINGIHNNNHILPTKAIFSLFRKFQTIPFSLQHFFNERFGHRFSFRRQRHSILHNFNHCGRLFPSQKTTAAKRPL</sequence>
<dbReference type="STRING" id="2018661.A0A2A2LR48"/>
<dbReference type="AlphaFoldDB" id="A0A2A2LR48"/>
<organism evidence="2 3">
    <name type="scientific">Diploscapter pachys</name>
    <dbReference type="NCBI Taxonomy" id="2018661"/>
    <lineage>
        <taxon>Eukaryota</taxon>
        <taxon>Metazoa</taxon>
        <taxon>Ecdysozoa</taxon>
        <taxon>Nematoda</taxon>
        <taxon>Chromadorea</taxon>
        <taxon>Rhabditida</taxon>
        <taxon>Rhabditina</taxon>
        <taxon>Rhabditomorpha</taxon>
        <taxon>Rhabditoidea</taxon>
        <taxon>Rhabditidae</taxon>
        <taxon>Diploscapter</taxon>
    </lineage>
</organism>
<accession>A0A2A2LR48</accession>
<feature type="compositionally biased region" description="Polar residues" evidence="1">
    <location>
        <begin position="1"/>
        <end position="71"/>
    </location>
</feature>
<evidence type="ECO:0000256" key="1">
    <source>
        <dbReference type="SAM" id="MobiDB-lite"/>
    </source>
</evidence>
<proteinExistence type="predicted"/>